<comment type="function">
    <text evidence="2">Purine nucleoside enzyme that catalyzes the phosphorolysis of adenosine and inosine nucleosides, yielding D-ribose 1-phosphate and the respective free bases, adenine and hypoxanthine. Also catalyzes the phosphorolysis of S-methyl-5'-thioadenosine into adenine and S-methyl-5-thio-alpha-D-ribose 1-phosphate. Also has adenosine deaminase activity.</text>
</comment>
<gene>
    <name evidence="12" type="ORF">SAMN05444401_1319</name>
</gene>
<evidence type="ECO:0000313" key="13">
    <source>
        <dbReference type="Proteomes" id="UP000184080"/>
    </source>
</evidence>
<evidence type="ECO:0000313" key="12">
    <source>
        <dbReference type="EMBL" id="SHI67485.1"/>
    </source>
</evidence>
<keyword evidence="6" id="KW-0378">Hydrolase</keyword>
<dbReference type="GO" id="GO:0016787">
    <property type="term" value="F:hydrolase activity"/>
    <property type="evidence" value="ECO:0007669"/>
    <property type="project" value="UniProtKB-KW"/>
</dbReference>
<dbReference type="PANTHER" id="PTHR30616:SF2">
    <property type="entry name" value="PURINE NUCLEOSIDE PHOSPHORYLASE LACC1"/>
    <property type="match status" value="1"/>
</dbReference>
<dbReference type="InterPro" id="IPR038371">
    <property type="entry name" value="Cu_polyphenol_OxRdtase_sf"/>
</dbReference>
<keyword evidence="7" id="KW-0862">Zinc</keyword>
<dbReference type="GO" id="GO:0005507">
    <property type="term" value="F:copper ion binding"/>
    <property type="evidence" value="ECO:0007669"/>
    <property type="project" value="TreeGrafter"/>
</dbReference>
<dbReference type="SUPFAM" id="SSF64438">
    <property type="entry name" value="CNF1/YfiH-like putative cysteine hydrolases"/>
    <property type="match status" value="1"/>
</dbReference>
<comment type="catalytic activity">
    <reaction evidence="1">
        <text>inosine + phosphate = alpha-D-ribose 1-phosphate + hypoxanthine</text>
        <dbReference type="Rhea" id="RHEA:27646"/>
        <dbReference type="ChEBI" id="CHEBI:17368"/>
        <dbReference type="ChEBI" id="CHEBI:17596"/>
        <dbReference type="ChEBI" id="CHEBI:43474"/>
        <dbReference type="ChEBI" id="CHEBI:57720"/>
        <dbReference type="EC" id="2.4.2.1"/>
    </reaction>
    <physiologicalReaction direction="left-to-right" evidence="1">
        <dbReference type="Rhea" id="RHEA:27647"/>
    </physiologicalReaction>
</comment>
<comment type="catalytic activity">
    <reaction evidence="10">
        <text>S-methyl-5'-thioadenosine + phosphate = 5-(methylsulfanyl)-alpha-D-ribose 1-phosphate + adenine</text>
        <dbReference type="Rhea" id="RHEA:11852"/>
        <dbReference type="ChEBI" id="CHEBI:16708"/>
        <dbReference type="ChEBI" id="CHEBI:17509"/>
        <dbReference type="ChEBI" id="CHEBI:43474"/>
        <dbReference type="ChEBI" id="CHEBI:58533"/>
        <dbReference type="EC" id="2.4.2.28"/>
    </reaction>
    <physiologicalReaction direction="left-to-right" evidence="10">
        <dbReference type="Rhea" id="RHEA:11853"/>
    </physiologicalReaction>
</comment>
<dbReference type="InterPro" id="IPR011324">
    <property type="entry name" value="Cytotoxic_necrot_fac-like_cat"/>
</dbReference>
<dbReference type="Pfam" id="PF02578">
    <property type="entry name" value="Cu-oxidase_4"/>
    <property type="match status" value="1"/>
</dbReference>
<keyword evidence="5" id="KW-0479">Metal-binding</keyword>
<comment type="catalytic activity">
    <reaction evidence="8">
        <text>adenosine + H2O + H(+) = inosine + NH4(+)</text>
        <dbReference type="Rhea" id="RHEA:24408"/>
        <dbReference type="ChEBI" id="CHEBI:15377"/>
        <dbReference type="ChEBI" id="CHEBI:15378"/>
        <dbReference type="ChEBI" id="CHEBI:16335"/>
        <dbReference type="ChEBI" id="CHEBI:17596"/>
        <dbReference type="ChEBI" id="CHEBI:28938"/>
        <dbReference type="EC" id="3.5.4.4"/>
    </reaction>
    <physiologicalReaction direction="left-to-right" evidence="8">
        <dbReference type="Rhea" id="RHEA:24409"/>
    </physiologicalReaction>
</comment>
<evidence type="ECO:0000256" key="1">
    <source>
        <dbReference type="ARBA" id="ARBA00000553"/>
    </source>
</evidence>
<evidence type="ECO:0000256" key="10">
    <source>
        <dbReference type="ARBA" id="ARBA00049893"/>
    </source>
</evidence>
<accession>A0A1M6D2H1</accession>
<dbReference type="OrthoDB" id="4279at2"/>
<dbReference type="AlphaFoldDB" id="A0A1M6D2H1"/>
<keyword evidence="4" id="KW-0808">Transferase</keyword>
<protein>
    <recommendedName>
        <fullName evidence="11">Purine nucleoside phosphorylase</fullName>
    </recommendedName>
</protein>
<evidence type="ECO:0000256" key="3">
    <source>
        <dbReference type="ARBA" id="ARBA00007353"/>
    </source>
</evidence>
<evidence type="ECO:0000256" key="5">
    <source>
        <dbReference type="ARBA" id="ARBA00022723"/>
    </source>
</evidence>
<evidence type="ECO:0000256" key="2">
    <source>
        <dbReference type="ARBA" id="ARBA00003215"/>
    </source>
</evidence>
<comment type="similarity">
    <text evidence="3 11">Belongs to the purine nucleoside phosphorylase YfiH/LACC1 family.</text>
</comment>
<dbReference type="InterPro" id="IPR003730">
    <property type="entry name" value="Cu_polyphenol_OxRdtase"/>
</dbReference>
<evidence type="ECO:0000256" key="6">
    <source>
        <dbReference type="ARBA" id="ARBA00022801"/>
    </source>
</evidence>
<dbReference type="RefSeq" id="WP_073004775.1">
    <property type="nucleotide sequence ID" value="NZ_FQZO01000001.1"/>
</dbReference>
<reference evidence="12 13" key="1">
    <citation type="submission" date="2016-11" db="EMBL/GenBank/DDBJ databases">
        <authorList>
            <person name="Jaros S."/>
            <person name="Januszkiewicz K."/>
            <person name="Wedrychowicz H."/>
        </authorList>
    </citation>
    <scope>NUCLEOTIDE SEQUENCE [LARGE SCALE GENOMIC DNA]</scope>
    <source>
        <strain evidence="12 13">DSM 21864</strain>
    </source>
</reference>
<evidence type="ECO:0000256" key="9">
    <source>
        <dbReference type="ARBA" id="ARBA00048968"/>
    </source>
</evidence>
<evidence type="ECO:0000256" key="8">
    <source>
        <dbReference type="ARBA" id="ARBA00047989"/>
    </source>
</evidence>
<sequence>MSEVLKIEDYKFIIDKINKGNFVFSTSENHLNININNINEIKDSLIDRFKIKEIAYSKQVHSDIVIDFYGEIKQGDAIISTGSKLAIGVFTADCVPILICDYKNKTVAAVHSGWKGTYSNILGKTINKMIKDYKCSSENIIVYIGPHIHSCCYEVGEEIRNKFLEAGFSEDVIEGNNLNLNKCIKDQLSEMKINDSQILEMPYCTKCSKEYKFHSYRRDNKSSGRNFSFVFFD</sequence>
<dbReference type="CDD" id="cd16833">
    <property type="entry name" value="YfiH"/>
    <property type="match status" value="1"/>
</dbReference>
<dbReference type="Proteomes" id="UP000184080">
    <property type="component" value="Unassembled WGS sequence"/>
</dbReference>
<proteinExistence type="inferred from homology"/>
<dbReference type="GO" id="GO:0017061">
    <property type="term" value="F:S-methyl-5-thioadenosine phosphorylase activity"/>
    <property type="evidence" value="ECO:0007669"/>
    <property type="project" value="UniProtKB-EC"/>
</dbReference>
<evidence type="ECO:0000256" key="4">
    <source>
        <dbReference type="ARBA" id="ARBA00022679"/>
    </source>
</evidence>
<dbReference type="PANTHER" id="PTHR30616">
    <property type="entry name" value="UNCHARACTERIZED PROTEIN YFIH"/>
    <property type="match status" value="1"/>
</dbReference>
<dbReference type="EMBL" id="FQZO01000001">
    <property type="protein sequence ID" value="SHI67485.1"/>
    <property type="molecule type" value="Genomic_DNA"/>
</dbReference>
<comment type="catalytic activity">
    <reaction evidence="9">
        <text>adenosine + phosphate = alpha-D-ribose 1-phosphate + adenine</text>
        <dbReference type="Rhea" id="RHEA:27642"/>
        <dbReference type="ChEBI" id="CHEBI:16335"/>
        <dbReference type="ChEBI" id="CHEBI:16708"/>
        <dbReference type="ChEBI" id="CHEBI:43474"/>
        <dbReference type="ChEBI" id="CHEBI:57720"/>
        <dbReference type="EC" id="2.4.2.1"/>
    </reaction>
    <physiologicalReaction direction="left-to-right" evidence="9">
        <dbReference type="Rhea" id="RHEA:27643"/>
    </physiologicalReaction>
</comment>
<keyword evidence="13" id="KW-1185">Reference proteome</keyword>
<name>A0A1M6D2H1_9CLOT</name>
<evidence type="ECO:0000256" key="7">
    <source>
        <dbReference type="ARBA" id="ARBA00022833"/>
    </source>
</evidence>
<evidence type="ECO:0000256" key="11">
    <source>
        <dbReference type="RuleBase" id="RU361274"/>
    </source>
</evidence>
<dbReference type="STRING" id="1121298.SAMN05444401_1319"/>
<dbReference type="Gene3D" id="3.60.140.10">
    <property type="entry name" value="CNF1/YfiH-like putative cysteine hydrolases"/>
    <property type="match status" value="1"/>
</dbReference>
<organism evidence="12 13">
    <name type="scientific">Clostridium amylolyticum</name>
    <dbReference type="NCBI Taxonomy" id="1121298"/>
    <lineage>
        <taxon>Bacteria</taxon>
        <taxon>Bacillati</taxon>
        <taxon>Bacillota</taxon>
        <taxon>Clostridia</taxon>
        <taxon>Eubacteriales</taxon>
        <taxon>Clostridiaceae</taxon>
        <taxon>Clostridium</taxon>
    </lineage>
</organism>
<dbReference type="NCBIfam" id="TIGR00726">
    <property type="entry name" value="peptidoglycan editing factor PgeF"/>
    <property type="match status" value="1"/>
</dbReference>